<proteinExistence type="predicted"/>
<reference evidence="2 3" key="1">
    <citation type="journal article" date="2019" name="Int. J. Syst. Evol. Microbiol.">
        <title>The Global Catalogue of Microorganisms (GCM) 10K type strain sequencing project: providing services to taxonomists for standard genome sequencing and annotation.</title>
        <authorList>
            <consortium name="The Broad Institute Genomics Platform"/>
            <consortium name="The Broad Institute Genome Sequencing Center for Infectious Disease"/>
            <person name="Wu L."/>
            <person name="Ma J."/>
        </authorList>
    </citation>
    <scope>NUCLEOTIDE SEQUENCE [LARGE SCALE GENOMIC DNA]</scope>
    <source>
        <strain evidence="2 3">JCM 16034</strain>
    </source>
</reference>
<dbReference type="InterPro" id="IPR006311">
    <property type="entry name" value="TAT_signal"/>
</dbReference>
<organism evidence="2 3">
    <name type="scientific">Sinomonas flava</name>
    <dbReference type="NCBI Taxonomy" id="496857"/>
    <lineage>
        <taxon>Bacteria</taxon>
        <taxon>Bacillati</taxon>
        <taxon>Actinomycetota</taxon>
        <taxon>Actinomycetes</taxon>
        <taxon>Micrococcales</taxon>
        <taxon>Micrococcaceae</taxon>
        <taxon>Sinomonas</taxon>
    </lineage>
</organism>
<feature type="region of interest" description="Disordered" evidence="1">
    <location>
        <begin position="154"/>
        <end position="219"/>
    </location>
</feature>
<protein>
    <recommendedName>
        <fullName evidence="4">DUF5666 domain-containing protein</fullName>
    </recommendedName>
</protein>
<evidence type="ECO:0000313" key="3">
    <source>
        <dbReference type="Proteomes" id="UP001500432"/>
    </source>
</evidence>
<dbReference type="EMBL" id="BAAAQW010000005">
    <property type="protein sequence ID" value="GAA2200519.1"/>
    <property type="molecule type" value="Genomic_DNA"/>
</dbReference>
<dbReference type="RefSeq" id="WP_344299689.1">
    <property type="nucleotide sequence ID" value="NZ_BAAAQW010000005.1"/>
</dbReference>
<evidence type="ECO:0000256" key="1">
    <source>
        <dbReference type="SAM" id="MobiDB-lite"/>
    </source>
</evidence>
<feature type="compositionally biased region" description="Gly residues" evidence="1">
    <location>
        <begin position="52"/>
        <end position="73"/>
    </location>
</feature>
<keyword evidence="3" id="KW-1185">Reference proteome</keyword>
<dbReference type="PROSITE" id="PS51318">
    <property type="entry name" value="TAT"/>
    <property type="match status" value="1"/>
</dbReference>
<accession>A0ABN3BUB8</accession>
<evidence type="ECO:0000313" key="2">
    <source>
        <dbReference type="EMBL" id="GAA2200519.1"/>
    </source>
</evidence>
<dbReference type="Proteomes" id="UP001500432">
    <property type="component" value="Unassembled WGS sequence"/>
</dbReference>
<evidence type="ECO:0008006" key="4">
    <source>
        <dbReference type="Google" id="ProtNLM"/>
    </source>
</evidence>
<sequence length="219" mass="21617">MSSTTPHRVRRGIVIGALALGLAGGGGAAVWAASTPSPSAPSQGSAPSHGSQGQGGQGQGSQGKGHAFGRGLALGGLHGEMTVKKSDGTFATVVSQRGTVTEATGTRLTVKSEDGYEHSYALSGDTKIHAAGQKGAALTAGDLKVGDEVAVRAMRSGSTDTAEQVMKGPFPTPGSQNGQNGKGHNGQNGKGHMKHQNGSSPAQPQSPSPSPSATGSVSS</sequence>
<feature type="compositionally biased region" description="Gly residues" evidence="1">
    <location>
        <begin position="180"/>
        <end position="189"/>
    </location>
</feature>
<feature type="region of interest" description="Disordered" evidence="1">
    <location>
        <begin position="29"/>
        <end position="73"/>
    </location>
</feature>
<comment type="caution">
    <text evidence="2">The sequence shown here is derived from an EMBL/GenBank/DDBJ whole genome shotgun (WGS) entry which is preliminary data.</text>
</comment>
<name>A0ABN3BUB8_9MICC</name>
<gene>
    <name evidence="2" type="ORF">GCM10009849_21410</name>
</gene>
<feature type="compositionally biased region" description="Low complexity" evidence="1">
    <location>
        <begin position="29"/>
        <end position="51"/>
    </location>
</feature>